<evidence type="ECO:0000256" key="5">
    <source>
        <dbReference type="ARBA" id="ARBA00023187"/>
    </source>
</evidence>
<comment type="subunit">
    <text evidence="7">Interacts with PTBP2; the interaction is direct.</text>
</comment>
<feature type="domain" description="K Homology" evidence="9">
    <location>
        <begin position="19"/>
        <end position="92"/>
    </location>
</feature>
<evidence type="ECO:0000256" key="4">
    <source>
        <dbReference type="ARBA" id="ARBA00022884"/>
    </source>
</evidence>
<name>A0A8C4QSQ4_EPTBU</name>
<dbReference type="GO" id="GO:0005634">
    <property type="term" value="C:nucleus"/>
    <property type="evidence" value="ECO:0007669"/>
    <property type="project" value="UniProtKB-SubCell"/>
</dbReference>
<evidence type="ECO:0000313" key="10">
    <source>
        <dbReference type="Ensembl" id="ENSEBUP00000019969.1"/>
    </source>
</evidence>
<evidence type="ECO:0000256" key="8">
    <source>
        <dbReference type="PROSITE-ProRule" id="PRU00117"/>
    </source>
</evidence>
<comment type="subcellular location">
    <subcellularLocation>
        <location evidence="1">Nucleus</location>
    </subcellularLocation>
</comment>
<reference evidence="10" key="1">
    <citation type="submission" date="2025-08" db="UniProtKB">
        <authorList>
            <consortium name="Ensembl"/>
        </authorList>
    </citation>
    <scope>IDENTIFICATION</scope>
</reference>
<organism evidence="10 11">
    <name type="scientific">Eptatretus burgeri</name>
    <name type="common">Inshore hagfish</name>
    <dbReference type="NCBI Taxonomy" id="7764"/>
    <lineage>
        <taxon>Eukaryota</taxon>
        <taxon>Metazoa</taxon>
        <taxon>Chordata</taxon>
        <taxon>Craniata</taxon>
        <taxon>Vertebrata</taxon>
        <taxon>Cyclostomata</taxon>
        <taxon>Myxini</taxon>
        <taxon>Myxiniformes</taxon>
        <taxon>Myxinidae</taxon>
        <taxon>Eptatretinae</taxon>
        <taxon>Eptatretus</taxon>
    </lineage>
</organism>
<proteinExistence type="predicted"/>
<dbReference type="GO" id="GO:0008380">
    <property type="term" value="P:RNA splicing"/>
    <property type="evidence" value="ECO:0007669"/>
    <property type="project" value="UniProtKB-KW"/>
</dbReference>
<evidence type="ECO:0000256" key="2">
    <source>
        <dbReference type="ARBA" id="ARBA00022664"/>
    </source>
</evidence>
<evidence type="ECO:0000259" key="9">
    <source>
        <dbReference type="SMART" id="SM00322"/>
    </source>
</evidence>
<dbReference type="CDD" id="cd22435">
    <property type="entry name" value="KH-I_NOVA_rpt1"/>
    <property type="match status" value="1"/>
</dbReference>
<evidence type="ECO:0000313" key="11">
    <source>
        <dbReference type="Proteomes" id="UP000694388"/>
    </source>
</evidence>
<evidence type="ECO:0000256" key="3">
    <source>
        <dbReference type="ARBA" id="ARBA00022737"/>
    </source>
</evidence>
<dbReference type="GeneTree" id="ENSGT00940000161740"/>
<keyword evidence="5" id="KW-0508">mRNA splicing</keyword>
<protein>
    <submittedName>
        <fullName evidence="10">NOVA alternative splicing regulator 2</fullName>
    </submittedName>
</protein>
<dbReference type="SUPFAM" id="SSF54791">
    <property type="entry name" value="Eukaryotic type KH-domain (KH-domain type I)"/>
    <property type="match status" value="3"/>
</dbReference>
<keyword evidence="11" id="KW-1185">Reference proteome</keyword>
<reference evidence="10" key="2">
    <citation type="submission" date="2025-09" db="UniProtKB">
        <authorList>
            <consortium name="Ensembl"/>
        </authorList>
    </citation>
    <scope>IDENTIFICATION</scope>
</reference>
<dbReference type="Proteomes" id="UP000694388">
    <property type="component" value="Unplaced"/>
</dbReference>
<keyword evidence="2" id="KW-0507">mRNA processing</keyword>
<dbReference type="FunFam" id="3.30.1370.10:FF:000019">
    <property type="entry name" value="RNA-binding protein Nova-1 isoform 1"/>
    <property type="match status" value="1"/>
</dbReference>
<accession>A0A8C4QSQ4</accession>
<evidence type="ECO:0000256" key="1">
    <source>
        <dbReference type="ARBA" id="ARBA00004123"/>
    </source>
</evidence>
<dbReference type="CDD" id="cd09031">
    <property type="entry name" value="KH-I_NOVA_rpt3"/>
    <property type="match status" value="1"/>
</dbReference>
<dbReference type="OMA" id="KYANTPF"/>
<keyword evidence="6" id="KW-0539">Nucleus</keyword>
<dbReference type="InterPro" id="IPR004087">
    <property type="entry name" value="KH_dom"/>
</dbReference>
<dbReference type="InterPro" id="IPR047276">
    <property type="entry name" value="KH-I_NOVA_rpt2"/>
</dbReference>
<dbReference type="PROSITE" id="PS50084">
    <property type="entry name" value="KH_TYPE_1"/>
    <property type="match status" value="3"/>
</dbReference>
<sequence>MTRDSPAGAPSPRSQREEGQYFLKVLVPSYAAGSIIGKAGQTIVQLQKETGATIKLSKSKDFYPGTTERVALIQGSLDALNGVHSFISERILEVPSAGSKLESSGLLQPQTSVNPDRVKQSKIIVPNSTAGLIIGKAGTTVKAIMEASGAWVQLSQKPEGVNLTERVVTVSGEREQLQQAVQLILEKIREDPQSGACLHISYAGVAGPVANSNPTGSPYAQSPEVLAAPGGLLGPTGLAAAAAAGFPTLVGPGFTGHDLVAISSALHTLASYGYPLGPLGLASSQPAALAAAPAAAAALLASYAGDGPAAPHFPLGPLAALSNGYFGAAGGAGAANVGSASAAATGGPLAGDKTTADGAKDVVEMAVPESLVGAILGKGGKTLVEYQELTGARIHISKKGDFVPGTRSRRVTISGPPAAAQAAQYLIAQRVAYEQGVRAANPQKLG</sequence>
<dbReference type="GO" id="GO:0003723">
    <property type="term" value="F:RNA binding"/>
    <property type="evidence" value="ECO:0007669"/>
    <property type="project" value="UniProtKB-UniRule"/>
</dbReference>
<dbReference type="FunFam" id="3.30.1370.10:FF:000022">
    <property type="entry name" value="RNA-binding protein Nova-1 isoform 1"/>
    <property type="match status" value="1"/>
</dbReference>
<dbReference type="SMART" id="SM00322">
    <property type="entry name" value="KH"/>
    <property type="match status" value="3"/>
</dbReference>
<dbReference type="GO" id="GO:0006397">
    <property type="term" value="P:mRNA processing"/>
    <property type="evidence" value="ECO:0007669"/>
    <property type="project" value="UniProtKB-KW"/>
</dbReference>
<feature type="domain" description="K Homology" evidence="9">
    <location>
        <begin position="359"/>
        <end position="432"/>
    </location>
</feature>
<evidence type="ECO:0000256" key="7">
    <source>
        <dbReference type="ARBA" id="ARBA00034798"/>
    </source>
</evidence>
<keyword evidence="3" id="KW-0677">Repeat</keyword>
<feature type="domain" description="K Homology" evidence="9">
    <location>
        <begin position="117"/>
        <end position="189"/>
    </location>
</feature>
<dbReference type="Ensembl" id="ENSEBUT00000020544.1">
    <property type="protein sequence ID" value="ENSEBUP00000019969.1"/>
    <property type="gene ID" value="ENSEBUG00000012405.1"/>
</dbReference>
<dbReference type="InterPro" id="IPR047275">
    <property type="entry name" value="KH-I_NOVA_rpt1"/>
</dbReference>
<dbReference type="AlphaFoldDB" id="A0A8C4QSQ4"/>
<dbReference type="CDD" id="cd22436">
    <property type="entry name" value="KH-I_NOVA_rpt2"/>
    <property type="match status" value="1"/>
</dbReference>
<dbReference type="Gene3D" id="3.30.1370.10">
    <property type="entry name" value="K Homology domain, type 1"/>
    <property type="match status" value="3"/>
</dbReference>
<dbReference type="InterPro" id="IPR036612">
    <property type="entry name" value="KH_dom_type_1_sf"/>
</dbReference>
<keyword evidence="4 8" id="KW-0694">RNA-binding</keyword>
<dbReference type="InterPro" id="IPR004088">
    <property type="entry name" value="KH_dom_type_1"/>
</dbReference>
<dbReference type="Pfam" id="PF00013">
    <property type="entry name" value="KH_1"/>
    <property type="match status" value="3"/>
</dbReference>
<evidence type="ECO:0000256" key="6">
    <source>
        <dbReference type="ARBA" id="ARBA00023242"/>
    </source>
</evidence>
<dbReference type="PANTHER" id="PTHR10288">
    <property type="entry name" value="KH DOMAIN CONTAINING RNA BINDING PROTEIN"/>
    <property type="match status" value="1"/>
</dbReference>
<dbReference type="InterPro" id="IPR047274">
    <property type="entry name" value="KH-I_NOVA_rpt3"/>
</dbReference>